<dbReference type="Gene3D" id="3.40.50.720">
    <property type="entry name" value="NAD(P)-binding Rossmann-like Domain"/>
    <property type="match status" value="1"/>
</dbReference>
<feature type="non-terminal residue" evidence="4">
    <location>
        <position position="330"/>
    </location>
</feature>
<evidence type="ECO:0000256" key="2">
    <source>
        <dbReference type="ARBA" id="ARBA00023002"/>
    </source>
</evidence>
<dbReference type="GO" id="GO:0016491">
    <property type="term" value="F:oxidoreductase activity"/>
    <property type="evidence" value="ECO:0007669"/>
    <property type="project" value="UniProtKB-KW"/>
</dbReference>
<protein>
    <recommendedName>
        <fullName evidence="3">NmrA-like domain-containing protein</fullName>
    </recommendedName>
</protein>
<dbReference type="InterPro" id="IPR051609">
    <property type="entry name" value="NmrA/Isoflavone_reductase-like"/>
</dbReference>
<evidence type="ECO:0000256" key="1">
    <source>
        <dbReference type="ARBA" id="ARBA00022857"/>
    </source>
</evidence>
<sequence>MSKQTVLLLGATGETGDSILNGLLEARDAFASIEVLVRPSSATNAKVDNLRAQGIKIRVVDIAAPIAELTAHLAGVDVLISAIDAGSQTAQINLATAAKEAGIKRFVPCAFTIVAPPGGVMALRDSKEEVYQHVRKLFLPFTVIDVGYWHQISFPRLPSGCVDYASLLPNLELYAGGAAPNMLTDLRDIGRYVARIIQDPRTLNKFVATYSDVLSQKEILAIMKETSGEVIPVKEISAEEMAISRAQAVAALAASPDEFLVQRGVWTEDYKYSKYVRGDNTPQYAAYLGYLDASQLYPDFHPISFKTYIGELLGGKVPVPYKERFANLRK</sequence>
<feature type="domain" description="NmrA-like" evidence="3">
    <location>
        <begin position="3"/>
        <end position="237"/>
    </location>
</feature>
<dbReference type="AlphaFoldDB" id="A0AAD7CCE3"/>
<keyword evidence="5" id="KW-1185">Reference proteome</keyword>
<dbReference type="EMBL" id="JARKIF010000003">
    <property type="protein sequence ID" value="KAJ7644903.1"/>
    <property type="molecule type" value="Genomic_DNA"/>
</dbReference>
<dbReference type="Pfam" id="PF05368">
    <property type="entry name" value="NmrA"/>
    <property type="match status" value="1"/>
</dbReference>
<organism evidence="4 5">
    <name type="scientific">Roridomyces roridus</name>
    <dbReference type="NCBI Taxonomy" id="1738132"/>
    <lineage>
        <taxon>Eukaryota</taxon>
        <taxon>Fungi</taxon>
        <taxon>Dikarya</taxon>
        <taxon>Basidiomycota</taxon>
        <taxon>Agaricomycotina</taxon>
        <taxon>Agaricomycetes</taxon>
        <taxon>Agaricomycetidae</taxon>
        <taxon>Agaricales</taxon>
        <taxon>Marasmiineae</taxon>
        <taxon>Mycenaceae</taxon>
        <taxon>Roridomyces</taxon>
    </lineage>
</organism>
<gene>
    <name evidence="4" type="ORF">FB45DRAFT_1053537</name>
</gene>
<comment type="caution">
    <text evidence="4">The sequence shown here is derived from an EMBL/GenBank/DDBJ whole genome shotgun (WGS) entry which is preliminary data.</text>
</comment>
<dbReference type="InterPro" id="IPR008030">
    <property type="entry name" value="NmrA-like"/>
</dbReference>
<keyword evidence="1" id="KW-0521">NADP</keyword>
<keyword evidence="2" id="KW-0560">Oxidoreductase</keyword>
<evidence type="ECO:0000313" key="5">
    <source>
        <dbReference type="Proteomes" id="UP001221142"/>
    </source>
</evidence>
<dbReference type="PANTHER" id="PTHR47706">
    <property type="entry name" value="NMRA-LIKE FAMILY PROTEIN"/>
    <property type="match status" value="1"/>
</dbReference>
<proteinExistence type="predicted"/>
<name>A0AAD7CCE3_9AGAR</name>
<evidence type="ECO:0000259" key="3">
    <source>
        <dbReference type="Pfam" id="PF05368"/>
    </source>
</evidence>
<reference evidence="4" key="1">
    <citation type="submission" date="2023-03" db="EMBL/GenBank/DDBJ databases">
        <title>Massive genome expansion in bonnet fungi (Mycena s.s.) driven by repeated elements and novel gene families across ecological guilds.</title>
        <authorList>
            <consortium name="Lawrence Berkeley National Laboratory"/>
            <person name="Harder C.B."/>
            <person name="Miyauchi S."/>
            <person name="Viragh M."/>
            <person name="Kuo A."/>
            <person name="Thoen E."/>
            <person name="Andreopoulos B."/>
            <person name="Lu D."/>
            <person name="Skrede I."/>
            <person name="Drula E."/>
            <person name="Henrissat B."/>
            <person name="Morin E."/>
            <person name="Kohler A."/>
            <person name="Barry K."/>
            <person name="LaButti K."/>
            <person name="Morin E."/>
            <person name="Salamov A."/>
            <person name="Lipzen A."/>
            <person name="Mereny Z."/>
            <person name="Hegedus B."/>
            <person name="Baldrian P."/>
            <person name="Stursova M."/>
            <person name="Weitz H."/>
            <person name="Taylor A."/>
            <person name="Grigoriev I.V."/>
            <person name="Nagy L.G."/>
            <person name="Martin F."/>
            <person name="Kauserud H."/>
        </authorList>
    </citation>
    <scope>NUCLEOTIDE SEQUENCE</scope>
    <source>
        <strain evidence="4">9284</strain>
    </source>
</reference>
<dbReference type="PANTHER" id="PTHR47706:SF9">
    <property type="entry name" value="NMRA-LIKE DOMAIN-CONTAINING PROTEIN-RELATED"/>
    <property type="match status" value="1"/>
</dbReference>
<evidence type="ECO:0000313" key="4">
    <source>
        <dbReference type="EMBL" id="KAJ7644903.1"/>
    </source>
</evidence>
<dbReference type="Gene3D" id="3.90.25.10">
    <property type="entry name" value="UDP-galactose 4-epimerase, domain 1"/>
    <property type="match status" value="1"/>
</dbReference>
<dbReference type="Proteomes" id="UP001221142">
    <property type="component" value="Unassembled WGS sequence"/>
</dbReference>
<dbReference type="SUPFAM" id="SSF51735">
    <property type="entry name" value="NAD(P)-binding Rossmann-fold domains"/>
    <property type="match status" value="1"/>
</dbReference>
<dbReference type="InterPro" id="IPR036291">
    <property type="entry name" value="NAD(P)-bd_dom_sf"/>
</dbReference>
<accession>A0AAD7CCE3</accession>